<name>A0A5B7JD31_PORTR</name>
<dbReference type="AlphaFoldDB" id="A0A5B7JD31"/>
<reference evidence="1 2" key="1">
    <citation type="submission" date="2019-05" db="EMBL/GenBank/DDBJ databases">
        <title>Another draft genome of Portunus trituberculatus and its Hox gene families provides insights of decapod evolution.</title>
        <authorList>
            <person name="Jeong J.-H."/>
            <person name="Song I."/>
            <person name="Kim S."/>
            <person name="Choi T."/>
            <person name="Kim D."/>
            <person name="Ryu S."/>
            <person name="Kim W."/>
        </authorList>
    </citation>
    <scope>NUCLEOTIDE SEQUENCE [LARGE SCALE GENOMIC DNA]</scope>
    <source>
        <tissue evidence="1">Muscle</tissue>
    </source>
</reference>
<evidence type="ECO:0000313" key="1">
    <source>
        <dbReference type="EMBL" id="MPC91277.1"/>
    </source>
</evidence>
<protein>
    <submittedName>
        <fullName evidence="1">Uncharacterized protein</fullName>
    </submittedName>
</protein>
<keyword evidence="2" id="KW-1185">Reference proteome</keyword>
<proteinExistence type="predicted"/>
<dbReference type="EMBL" id="VSRR010087192">
    <property type="protein sequence ID" value="MPC91277.1"/>
    <property type="molecule type" value="Genomic_DNA"/>
</dbReference>
<sequence>MRRRDGEVTRGQWTLLPLSHRATILLQVTKEEKEACKEEERREAR</sequence>
<evidence type="ECO:0000313" key="2">
    <source>
        <dbReference type="Proteomes" id="UP000324222"/>
    </source>
</evidence>
<accession>A0A5B7JD31</accession>
<organism evidence="1 2">
    <name type="scientific">Portunus trituberculatus</name>
    <name type="common">Swimming crab</name>
    <name type="synonym">Neptunus trituberculatus</name>
    <dbReference type="NCBI Taxonomy" id="210409"/>
    <lineage>
        <taxon>Eukaryota</taxon>
        <taxon>Metazoa</taxon>
        <taxon>Ecdysozoa</taxon>
        <taxon>Arthropoda</taxon>
        <taxon>Crustacea</taxon>
        <taxon>Multicrustacea</taxon>
        <taxon>Malacostraca</taxon>
        <taxon>Eumalacostraca</taxon>
        <taxon>Eucarida</taxon>
        <taxon>Decapoda</taxon>
        <taxon>Pleocyemata</taxon>
        <taxon>Brachyura</taxon>
        <taxon>Eubrachyura</taxon>
        <taxon>Portunoidea</taxon>
        <taxon>Portunidae</taxon>
        <taxon>Portuninae</taxon>
        <taxon>Portunus</taxon>
    </lineage>
</organism>
<dbReference type="Proteomes" id="UP000324222">
    <property type="component" value="Unassembled WGS sequence"/>
</dbReference>
<comment type="caution">
    <text evidence="1">The sequence shown here is derived from an EMBL/GenBank/DDBJ whole genome shotgun (WGS) entry which is preliminary data.</text>
</comment>
<gene>
    <name evidence="1" type="ORF">E2C01_086301</name>
</gene>